<sequence length="457" mass="48674">MPTVRHGRPAWGGHLSAGLLAVLAWGCTAPHPLAYTSAVPEPARRGTTTVEVVSVAPEAGTQARLDGEVGKGHATGKGAATGAATGAAAGLMVSLQTGPFFVILAPILVPAGTLMGGAGGAVVGYAQGIPEKEAQAVKALLARDPADLSAELARKVARRLPSAGKAPAPPGSTPGLRLEVSALSWGLYGGAGSYPVADFELTTSYRVLDPQGTALLFRTFTVGGPRRPFQEWSAEEGRRLREALEATLDAAAEAVADSAFLVQDFHLSMSTTPSTCGLRPRKPGQVSLAASPLHGATPKVESLSPTLQWEAFPRREDLDHDSGRLFARISEVRYDLRIWKSVGGGPGELVYERLGFRLDPQSDPATPGEDPQPPSAAFVEHRLDCVLAPATEYLWSVRARFRLDGEERASRWSMNQAPDSRTQPAFRRWLPYRLPPARGLCVYDGIPPLRHHRFCTP</sequence>
<dbReference type="EMBL" id="BSDC01000002">
    <property type="protein sequence ID" value="GLH67196.1"/>
    <property type="molecule type" value="Genomic_DNA"/>
</dbReference>
<proteinExistence type="predicted"/>
<evidence type="ECO:0000313" key="2">
    <source>
        <dbReference type="Proteomes" id="UP001165044"/>
    </source>
</evidence>
<dbReference type="Proteomes" id="UP001165044">
    <property type="component" value="Unassembled WGS sequence"/>
</dbReference>
<organism evidence="1 2">
    <name type="scientific">Geothrix edaphica</name>
    <dbReference type="NCBI Taxonomy" id="2927976"/>
    <lineage>
        <taxon>Bacteria</taxon>
        <taxon>Pseudomonadati</taxon>
        <taxon>Acidobacteriota</taxon>
        <taxon>Holophagae</taxon>
        <taxon>Holophagales</taxon>
        <taxon>Holophagaceae</taxon>
        <taxon>Geothrix</taxon>
    </lineage>
</organism>
<keyword evidence="2" id="KW-1185">Reference proteome</keyword>
<accession>A0ABQ5PYR3</accession>
<evidence type="ECO:0000313" key="1">
    <source>
        <dbReference type="EMBL" id="GLH67196.1"/>
    </source>
</evidence>
<evidence type="ECO:0008006" key="3">
    <source>
        <dbReference type="Google" id="ProtNLM"/>
    </source>
</evidence>
<name>A0ABQ5PYR3_9BACT</name>
<reference evidence="1" key="1">
    <citation type="journal article" date="2023" name="Antonie Van Leeuwenhoek">
        <title>Mesoterricola silvestris gen. nov., sp. nov., Mesoterricola sediminis sp. nov., Geothrix oryzae sp. nov., Geothrix edaphica sp. nov., Geothrix rubra sp. nov., and Geothrix limicola sp. nov., six novel members of Acidobacteriota isolated from soils.</title>
        <authorList>
            <person name="Itoh H."/>
            <person name="Sugisawa Y."/>
            <person name="Mise K."/>
            <person name="Xu Z."/>
            <person name="Kuniyasu M."/>
            <person name="Ushijima N."/>
            <person name="Kawano K."/>
            <person name="Kobayashi E."/>
            <person name="Shiratori Y."/>
            <person name="Masuda Y."/>
            <person name="Senoo K."/>
        </authorList>
    </citation>
    <scope>NUCLEOTIDE SEQUENCE</scope>
    <source>
        <strain evidence="1">Red802</strain>
    </source>
</reference>
<protein>
    <recommendedName>
        <fullName evidence="3">Lipoprotein</fullName>
    </recommendedName>
</protein>
<gene>
    <name evidence="1" type="ORF">GETHED_15600</name>
</gene>
<dbReference type="RefSeq" id="WP_285608147.1">
    <property type="nucleotide sequence ID" value="NZ_BSDC01000002.1"/>
</dbReference>
<comment type="caution">
    <text evidence="1">The sequence shown here is derived from an EMBL/GenBank/DDBJ whole genome shotgun (WGS) entry which is preliminary data.</text>
</comment>